<dbReference type="InterPro" id="IPR001853">
    <property type="entry name" value="DSBA-like_thioredoxin_dom"/>
</dbReference>
<dbReference type="Gene3D" id="3.40.30.10">
    <property type="entry name" value="Glutaredoxin"/>
    <property type="match status" value="1"/>
</dbReference>
<feature type="domain" description="DSBA-like thioredoxin" evidence="3">
    <location>
        <begin position="4"/>
        <end position="189"/>
    </location>
</feature>
<evidence type="ECO:0000256" key="1">
    <source>
        <dbReference type="PIRNR" id="PIRNR006386"/>
    </source>
</evidence>
<organism evidence="4 5">
    <name type="scientific">Leucothrix arctica</name>
    <dbReference type="NCBI Taxonomy" id="1481894"/>
    <lineage>
        <taxon>Bacteria</taxon>
        <taxon>Pseudomonadati</taxon>
        <taxon>Pseudomonadota</taxon>
        <taxon>Gammaproteobacteria</taxon>
        <taxon>Thiotrichales</taxon>
        <taxon>Thiotrichaceae</taxon>
        <taxon>Leucothrix</taxon>
    </lineage>
</organism>
<name>A0A317CJB4_9GAMM</name>
<proteinExistence type="inferred from homology"/>
<sequence>MKSVDYYFCLNSPWSLFASKQLIELMPTLDIELNLKPVNIGELFTAINFPAVPDRPQYMLDYRIVELTRWSNHLNIPINLAPAFFPTNEVGALALVLAAEQEKDTGLEVAAKLSHALWSQDANLADTDYLTAQAAELGVTAVDHDKCAALMSANTKELLDRGGFGVPTFFVDEEMIWGQDRLNFLVEAVSK</sequence>
<keyword evidence="5" id="KW-1185">Reference proteome</keyword>
<feature type="active site" description="Nucleophile" evidence="2">
    <location>
        <position position="12"/>
    </location>
</feature>
<accession>A0A317CJB4</accession>
<keyword evidence="1" id="KW-0413">Isomerase</keyword>
<comment type="similarity">
    <text evidence="1">Belongs to the GST superfamily. NadH family.</text>
</comment>
<dbReference type="GO" id="GO:0018845">
    <property type="term" value="F:2-hydroxychromene-2-carboxylate isomerase activity"/>
    <property type="evidence" value="ECO:0007669"/>
    <property type="project" value="UniProtKB-UniRule"/>
</dbReference>
<dbReference type="AlphaFoldDB" id="A0A317CJB4"/>
<gene>
    <name evidence="4" type="ORF">DKT75_10610</name>
</gene>
<dbReference type="SUPFAM" id="SSF52833">
    <property type="entry name" value="Thioredoxin-like"/>
    <property type="match status" value="1"/>
</dbReference>
<comment type="catalytic activity">
    <reaction evidence="1">
        <text>2-hydroxychromene-2-carboxylate = (3E)-4-(2-hydroxyphenyl)-2-oxobut-3-enoate</text>
        <dbReference type="Rhea" id="RHEA:27401"/>
        <dbReference type="ChEBI" id="CHEBI:59350"/>
        <dbReference type="ChEBI" id="CHEBI:59353"/>
        <dbReference type="EC" id="5.99.1.4"/>
    </reaction>
</comment>
<evidence type="ECO:0000256" key="2">
    <source>
        <dbReference type="PIRSR" id="PIRSR006386-1"/>
    </source>
</evidence>
<dbReference type="PANTHER" id="PTHR42943:SF2">
    <property type="entry name" value="GLUTATHIONE S-TRANSFERASE KAPPA 1"/>
    <property type="match status" value="1"/>
</dbReference>
<dbReference type="GO" id="GO:0004364">
    <property type="term" value="F:glutathione transferase activity"/>
    <property type="evidence" value="ECO:0007669"/>
    <property type="project" value="TreeGrafter"/>
</dbReference>
<dbReference type="InterPro" id="IPR014440">
    <property type="entry name" value="HCCAis_GSTk"/>
</dbReference>
<dbReference type="GO" id="GO:0006749">
    <property type="term" value="P:glutathione metabolic process"/>
    <property type="evidence" value="ECO:0007669"/>
    <property type="project" value="TreeGrafter"/>
</dbReference>
<protein>
    <recommendedName>
        <fullName evidence="1">2-hydroxychromene-2-carboxylate isomerase</fullName>
        <ecNumber evidence="1">5.99.1.4</ecNumber>
    </recommendedName>
</protein>
<dbReference type="InterPro" id="IPR036249">
    <property type="entry name" value="Thioredoxin-like_sf"/>
</dbReference>
<dbReference type="EMBL" id="QGKL01000029">
    <property type="protein sequence ID" value="PWQ96422.1"/>
    <property type="molecule type" value="Genomic_DNA"/>
</dbReference>
<comment type="caution">
    <text evidence="4">The sequence shown here is derived from an EMBL/GenBank/DDBJ whole genome shotgun (WGS) entry which is preliminary data.</text>
</comment>
<dbReference type="Proteomes" id="UP000245506">
    <property type="component" value="Unassembled WGS sequence"/>
</dbReference>
<dbReference type="GO" id="GO:0004602">
    <property type="term" value="F:glutathione peroxidase activity"/>
    <property type="evidence" value="ECO:0007669"/>
    <property type="project" value="TreeGrafter"/>
</dbReference>
<evidence type="ECO:0000313" key="4">
    <source>
        <dbReference type="EMBL" id="PWQ96422.1"/>
    </source>
</evidence>
<dbReference type="InterPro" id="IPR051924">
    <property type="entry name" value="GST_Kappa/NadH"/>
</dbReference>
<dbReference type="PIRSF" id="PIRSF006386">
    <property type="entry name" value="HCCAis_GSTk"/>
    <property type="match status" value="1"/>
</dbReference>
<dbReference type="PANTHER" id="PTHR42943">
    <property type="entry name" value="GLUTATHIONE S-TRANSFERASE KAPPA"/>
    <property type="match status" value="1"/>
</dbReference>
<reference evidence="4 5" key="1">
    <citation type="submission" date="2018-05" db="EMBL/GenBank/DDBJ databases">
        <title>Leucothrix arctica sp. nov., isolated from Arctic seawater.</title>
        <authorList>
            <person name="Choi A."/>
            <person name="Baek K."/>
        </authorList>
    </citation>
    <scope>NUCLEOTIDE SEQUENCE [LARGE SCALE GENOMIC DNA]</scope>
    <source>
        <strain evidence="4 5">IMCC9719</strain>
    </source>
</reference>
<dbReference type="OrthoDB" id="5244108at2"/>
<dbReference type="EC" id="5.99.1.4" evidence="1"/>
<dbReference type="RefSeq" id="WP_109823394.1">
    <property type="nucleotide sequence ID" value="NZ_QGKL01000029.1"/>
</dbReference>
<evidence type="ECO:0000313" key="5">
    <source>
        <dbReference type="Proteomes" id="UP000245506"/>
    </source>
</evidence>
<evidence type="ECO:0000259" key="3">
    <source>
        <dbReference type="Pfam" id="PF01323"/>
    </source>
</evidence>
<dbReference type="Pfam" id="PF01323">
    <property type="entry name" value="DSBA"/>
    <property type="match status" value="1"/>
</dbReference>